<evidence type="ECO:0000313" key="2">
    <source>
        <dbReference type="EMBL" id="RSX49643.1"/>
    </source>
</evidence>
<feature type="compositionally biased region" description="Basic and acidic residues" evidence="1">
    <location>
        <begin position="20"/>
        <end position="32"/>
    </location>
</feature>
<evidence type="ECO:0000313" key="3">
    <source>
        <dbReference type="Proteomes" id="UP000288052"/>
    </source>
</evidence>
<protein>
    <submittedName>
        <fullName evidence="2">Uncharacterized protein</fullName>
    </submittedName>
</protein>
<name>A0A430F9Z4_9BIFI</name>
<accession>A0A430F9Z4</accession>
<evidence type="ECO:0000256" key="1">
    <source>
        <dbReference type="SAM" id="MobiDB-lite"/>
    </source>
</evidence>
<comment type="caution">
    <text evidence="2">The sequence shown here is derived from an EMBL/GenBank/DDBJ whole genome shotgun (WGS) entry which is preliminary data.</text>
</comment>
<feature type="compositionally biased region" description="Basic residues" evidence="1">
    <location>
        <begin position="81"/>
        <end position="92"/>
    </location>
</feature>
<feature type="compositionally biased region" description="Basic residues" evidence="1">
    <location>
        <begin position="41"/>
        <end position="55"/>
    </location>
</feature>
<dbReference type="Proteomes" id="UP000288052">
    <property type="component" value="Unassembled WGS sequence"/>
</dbReference>
<gene>
    <name evidence="2" type="ORF">D2E22_0104</name>
</gene>
<organism evidence="2 3">
    <name type="scientific">Bifidobacterium castoris</name>
    <dbReference type="NCBI Taxonomy" id="2306972"/>
    <lineage>
        <taxon>Bacteria</taxon>
        <taxon>Bacillati</taxon>
        <taxon>Actinomycetota</taxon>
        <taxon>Actinomycetes</taxon>
        <taxon>Bifidobacteriales</taxon>
        <taxon>Bifidobacteriaceae</taxon>
        <taxon>Bifidobacterium</taxon>
    </lineage>
</organism>
<reference evidence="2 3" key="1">
    <citation type="submission" date="2018-09" db="EMBL/GenBank/DDBJ databases">
        <title>Characterization of the phylogenetic diversity of five novel species belonging to the genus Bifidobacterium.</title>
        <authorList>
            <person name="Lugli G.A."/>
            <person name="Duranti S."/>
            <person name="Milani C."/>
        </authorList>
    </citation>
    <scope>NUCLEOTIDE SEQUENCE [LARGE SCALE GENOMIC DNA]</scope>
    <source>
        <strain evidence="2 3">2020B</strain>
    </source>
</reference>
<sequence>MTRPTLRPTEHISNPATNESENRGDARPERAQPKYLPAPDRRRRHLCAHHRHPPAHAKEAHARSSRRPSTPDGVPAEGRTRCGRRSARRGARGRVGGESRRPCGGCGTMSGLRYGGRHSRSSPPSSGLESICARCQRSIGWGMVERVAILRVFSSVREVADARRIQWHQCVVRTRKEHPNGQGDISPLRSVACGAGR</sequence>
<dbReference type="AlphaFoldDB" id="A0A430F9Z4"/>
<dbReference type="EMBL" id="QXGI01000001">
    <property type="protein sequence ID" value="RSX49643.1"/>
    <property type="molecule type" value="Genomic_DNA"/>
</dbReference>
<feature type="region of interest" description="Disordered" evidence="1">
    <location>
        <begin position="1"/>
        <end position="128"/>
    </location>
</feature>
<keyword evidence="3" id="KW-1185">Reference proteome</keyword>
<proteinExistence type="predicted"/>